<evidence type="ECO:0000313" key="1">
    <source>
        <dbReference type="EMBL" id="GEU82025.1"/>
    </source>
</evidence>
<comment type="caution">
    <text evidence="1">The sequence shown here is derived from an EMBL/GenBank/DDBJ whole genome shotgun (WGS) entry which is preliminary data.</text>
</comment>
<dbReference type="EMBL" id="BKCJ010008400">
    <property type="protein sequence ID" value="GEU82025.1"/>
    <property type="molecule type" value="Genomic_DNA"/>
</dbReference>
<protein>
    <submittedName>
        <fullName evidence="1">Uncharacterized protein</fullName>
    </submittedName>
</protein>
<accession>A0A6L2NBM2</accession>
<sequence length="102" mass="12444">MEVDIWSMILNEYLMYKAKQRDLTRSFVSWKRGGWSKVTLVRYQESYFDHSCHDKDEVLEYLDSNEEVDEDEYKNINDSIRKEKEEVHMEDVKMDEDHNVDI</sequence>
<dbReference type="AlphaFoldDB" id="A0A6L2NBM2"/>
<name>A0A6L2NBM2_TANCI</name>
<reference evidence="1" key="1">
    <citation type="journal article" date="2019" name="Sci. Rep.">
        <title>Draft genome of Tanacetum cinerariifolium, the natural source of mosquito coil.</title>
        <authorList>
            <person name="Yamashiro T."/>
            <person name="Shiraishi A."/>
            <person name="Satake H."/>
            <person name="Nakayama K."/>
        </authorList>
    </citation>
    <scope>NUCLEOTIDE SEQUENCE</scope>
</reference>
<gene>
    <name evidence="1" type="ORF">Tci_054003</name>
</gene>
<organism evidence="1">
    <name type="scientific">Tanacetum cinerariifolium</name>
    <name type="common">Dalmatian daisy</name>
    <name type="synonym">Chrysanthemum cinerariifolium</name>
    <dbReference type="NCBI Taxonomy" id="118510"/>
    <lineage>
        <taxon>Eukaryota</taxon>
        <taxon>Viridiplantae</taxon>
        <taxon>Streptophyta</taxon>
        <taxon>Embryophyta</taxon>
        <taxon>Tracheophyta</taxon>
        <taxon>Spermatophyta</taxon>
        <taxon>Magnoliopsida</taxon>
        <taxon>eudicotyledons</taxon>
        <taxon>Gunneridae</taxon>
        <taxon>Pentapetalae</taxon>
        <taxon>asterids</taxon>
        <taxon>campanulids</taxon>
        <taxon>Asterales</taxon>
        <taxon>Asteraceae</taxon>
        <taxon>Asteroideae</taxon>
        <taxon>Anthemideae</taxon>
        <taxon>Anthemidinae</taxon>
        <taxon>Tanacetum</taxon>
    </lineage>
</organism>
<proteinExistence type="predicted"/>